<keyword evidence="2" id="KW-1185">Reference proteome</keyword>
<comment type="caution">
    <text evidence="1">The sequence shown here is derived from an EMBL/GenBank/DDBJ whole genome shotgun (WGS) entry which is preliminary data.</text>
</comment>
<proteinExistence type="predicted"/>
<evidence type="ECO:0000313" key="2">
    <source>
        <dbReference type="Proteomes" id="UP001289374"/>
    </source>
</evidence>
<protein>
    <submittedName>
        <fullName evidence="1">Polyprotein</fullName>
    </submittedName>
</protein>
<dbReference type="PANTHER" id="PTHR31286">
    <property type="entry name" value="GLYCINE-RICH CELL WALL STRUCTURAL PROTEIN 1.8-LIKE"/>
    <property type="match status" value="1"/>
</dbReference>
<sequence length="258" mass="29963">MAMEDVIEGGPWLFQGQPIVLQPWDHGMSLRRQKHTQIPVWIHLKHLSMEYWTNEGLSTVASCIGTPLYTDGITKDCSRLDFARVCVMLDFNSELPKHLVVISPVLQNGKEDPKRIDVEYEWLPQRCKNCCSDEHQAFRKPQSCMMFQYETDFPPMERYVDSAQKCSSKPYVQNNVVDTEGKLKPLTQAEEVLNWQTTNARAQNRSLTTLDAKMDRVLSRVQTTESKVEGMENHLQKIYDNLVQKIQQLDRDLRFLID</sequence>
<dbReference type="PANTHER" id="PTHR31286:SF165">
    <property type="entry name" value="DUF4283 DOMAIN-CONTAINING PROTEIN"/>
    <property type="match status" value="1"/>
</dbReference>
<dbReference type="InterPro" id="IPR040256">
    <property type="entry name" value="At4g02000-like"/>
</dbReference>
<reference evidence="1" key="2">
    <citation type="journal article" date="2024" name="Plant">
        <title>Genomic evolution and insights into agronomic trait innovations of Sesamum species.</title>
        <authorList>
            <person name="Miao H."/>
            <person name="Wang L."/>
            <person name="Qu L."/>
            <person name="Liu H."/>
            <person name="Sun Y."/>
            <person name="Le M."/>
            <person name="Wang Q."/>
            <person name="Wei S."/>
            <person name="Zheng Y."/>
            <person name="Lin W."/>
            <person name="Duan Y."/>
            <person name="Cao H."/>
            <person name="Xiong S."/>
            <person name="Wang X."/>
            <person name="Wei L."/>
            <person name="Li C."/>
            <person name="Ma Q."/>
            <person name="Ju M."/>
            <person name="Zhao R."/>
            <person name="Li G."/>
            <person name="Mu C."/>
            <person name="Tian Q."/>
            <person name="Mei H."/>
            <person name="Zhang T."/>
            <person name="Gao T."/>
            <person name="Zhang H."/>
        </authorList>
    </citation>
    <scope>NUCLEOTIDE SEQUENCE</scope>
    <source>
        <strain evidence="1">K16</strain>
    </source>
</reference>
<accession>A0AAE1TB09</accession>
<gene>
    <name evidence="1" type="ORF">Sango_3075600</name>
</gene>
<dbReference type="AlphaFoldDB" id="A0AAE1TB09"/>
<name>A0AAE1TB09_9LAMI</name>
<dbReference type="Proteomes" id="UP001289374">
    <property type="component" value="Unassembled WGS sequence"/>
</dbReference>
<organism evidence="1 2">
    <name type="scientific">Sesamum angolense</name>
    <dbReference type="NCBI Taxonomy" id="2727404"/>
    <lineage>
        <taxon>Eukaryota</taxon>
        <taxon>Viridiplantae</taxon>
        <taxon>Streptophyta</taxon>
        <taxon>Embryophyta</taxon>
        <taxon>Tracheophyta</taxon>
        <taxon>Spermatophyta</taxon>
        <taxon>Magnoliopsida</taxon>
        <taxon>eudicotyledons</taxon>
        <taxon>Gunneridae</taxon>
        <taxon>Pentapetalae</taxon>
        <taxon>asterids</taxon>
        <taxon>lamiids</taxon>
        <taxon>Lamiales</taxon>
        <taxon>Pedaliaceae</taxon>
        <taxon>Sesamum</taxon>
    </lineage>
</organism>
<reference evidence="1" key="1">
    <citation type="submission" date="2020-06" db="EMBL/GenBank/DDBJ databases">
        <authorList>
            <person name="Li T."/>
            <person name="Hu X."/>
            <person name="Zhang T."/>
            <person name="Song X."/>
            <person name="Zhang H."/>
            <person name="Dai N."/>
            <person name="Sheng W."/>
            <person name="Hou X."/>
            <person name="Wei L."/>
        </authorList>
    </citation>
    <scope>NUCLEOTIDE SEQUENCE</scope>
    <source>
        <strain evidence="1">K16</strain>
        <tissue evidence="1">Leaf</tissue>
    </source>
</reference>
<evidence type="ECO:0000313" key="1">
    <source>
        <dbReference type="EMBL" id="KAK4384287.1"/>
    </source>
</evidence>
<dbReference type="EMBL" id="JACGWL010000219">
    <property type="protein sequence ID" value="KAK4384287.1"/>
    <property type="molecule type" value="Genomic_DNA"/>
</dbReference>